<organism evidence="1 2">
    <name type="scientific">Apiospora arundinis</name>
    <dbReference type="NCBI Taxonomy" id="335852"/>
    <lineage>
        <taxon>Eukaryota</taxon>
        <taxon>Fungi</taxon>
        <taxon>Dikarya</taxon>
        <taxon>Ascomycota</taxon>
        <taxon>Pezizomycotina</taxon>
        <taxon>Sordariomycetes</taxon>
        <taxon>Xylariomycetidae</taxon>
        <taxon>Amphisphaeriales</taxon>
        <taxon>Apiosporaceae</taxon>
        <taxon>Apiospora</taxon>
    </lineage>
</organism>
<keyword evidence="2" id="KW-1185">Reference proteome</keyword>
<proteinExistence type="predicted"/>
<dbReference type="Proteomes" id="UP001390339">
    <property type="component" value="Unassembled WGS sequence"/>
</dbReference>
<gene>
    <name evidence="1" type="ORF">PGQ11_002488</name>
</gene>
<name>A0ABR2JIA9_9PEZI</name>
<evidence type="ECO:0000313" key="2">
    <source>
        <dbReference type="Proteomes" id="UP001390339"/>
    </source>
</evidence>
<accession>A0ABR2JIA9</accession>
<reference evidence="1 2" key="1">
    <citation type="journal article" date="2024" name="IMA Fungus">
        <title>Apiospora arundinis, a panoply of carbohydrate-active enzymes and secondary metabolites.</title>
        <authorList>
            <person name="Sorensen T."/>
            <person name="Petersen C."/>
            <person name="Muurmann A.T."/>
            <person name="Christiansen J.V."/>
            <person name="Brundto M.L."/>
            <person name="Overgaard C.K."/>
            <person name="Boysen A.T."/>
            <person name="Wollenberg R.D."/>
            <person name="Larsen T.O."/>
            <person name="Sorensen J.L."/>
            <person name="Nielsen K.L."/>
            <person name="Sondergaard T.E."/>
        </authorList>
    </citation>
    <scope>NUCLEOTIDE SEQUENCE [LARGE SCALE GENOMIC DNA]</scope>
    <source>
        <strain evidence="1 2">AAU 773</strain>
    </source>
</reference>
<dbReference type="EMBL" id="JAPCWZ010000002">
    <property type="protein sequence ID" value="KAK8877542.1"/>
    <property type="molecule type" value="Genomic_DNA"/>
</dbReference>
<sequence>MKMARPMAIEIGTNFIVPRPGLLGSSRRPDITPAEVGKGDRHIRVRRQDLLRGAVRRAARPRRPRVQPVHVRLLVVPEAEDEHHAAVERRARRLEAAVAVKVLLVLLVALGAERGRHGRLGFGNRLAVLDVDAADLAQHFAAAPSRAVGLLGGHELRHHGEGPLGVDGLVGAVEVGADGLVRVEAAAGLAAQALFAVAALDAGAEKGAGLGAGVGGHGRGEAIGLPDVHLVAAGAAVVEIGLLVKLCQPRKSVIKDPNAKGERESKRKGCPSDFAYLAIDHGFIVALCIAVAGAVLSSSRVELAPVTAHIHLVQIEGSVQTAAQQRHVDIEGKLLIQEADRLVVHLVLGEQIDTRRCPVVAARLVGHEQPQVERRAIGGHTHALVVGALKLASLGTCRRIGTDALVHEPFLLTSGVGVAALAHVSDHVEGVHQSIQHDARSLRHAAPCLRAFLCW</sequence>
<evidence type="ECO:0000313" key="1">
    <source>
        <dbReference type="EMBL" id="KAK8877542.1"/>
    </source>
</evidence>
<comment type="caution">
    <text evidence="1">The sequence shown here is derived from an EMBL/GenBank/DDBJ whole genome shotgun (WGS) entry which is preliminary data.</text>
</comment>
<protein>
    <submittedName>
        <fullName evidence="1">Uncharacterized protein</fullName>
    </submittedName>
</protein>